<dbReference type="GO" id="GO:0003824">
    <property type="term" value="F:catalytic activity"/>
    <property type="evidence" value="ECO:0007669"/>
    <property type="project" value="InterPro"/>
</dbReference>
<dbReference type="SUPFAM" id="SSF56219">
    <property type="entry name" value="DNase I-like"/>
    <property type="match status" value="1"/>
</dbReference>
<protein>
    <recommendedName>
        <fullName evidence="1">Endonuclease/exonuclease/phosphatase domain-containing protein</fullName>
    </recommendedName>
</protein>
<dbReference type="OrthoDB" id="6553861at2759"/>
<dbReference type="EMBL" id="BMAV01018223">
    <property type="protein sequence ID" value="GFY70404.1"/>
    <property type="molecule type" value="Genomic_DNA"/>
</dbReference>
<dbReference type="InterPro" id="IPR005135">
    <property type="entry name" value="Endo/exonuclease/phosphatase"/>
</dbReference>
<feature type="domain" description="Endonuclease/exonuclease/phosphatase" evidence="1">
    <location>
        <begin position="125"/>
        <end position="197"/>
    </location>
</feature>
<keyword evidence="3" id="KW-1185">Reference proteome</keyword>
<dbReference type="Proteomes" id="UP000886998">
    <property type="component" value="Unassembled WGS sequence"/>
</dbReference>
<dbReference type="InterPro" id="IPR036691">
    <property type="entry name" value="Endo/exonu/phosph_ase_sf"/>
</dbReference>
<evidence type="ECO:0000313" key="2">
    <source>
        <dbReference type="EMBL" id="GFY70404.1"/>
    </source>
</evidence>
<accession>A0A8X6YFD0</accession>
<dbReference type="Gene3D" id="3.60.10.10">
    <property type="entry name" value="Endonuclease/exonuclease/phosphatase"/>
    <property type="match status" value="1"/>
</dbReference>
<name>A0A8X6YFD0_9ARAC</name>
<dbReference type="AlphaFoldDB" id="A0A8X6YFD0"/>
<sequence>MTIAIYCDINNATVSVVADALCSHIREHLEKYATRTLNILQLNINGTQREIDELYCLLHDNDAHAACLRETKLNPNLNLKIKGYTELQRDRTKSTGGGLHLSLLPTNSETEAHAIKLDLSGRTVKIVNVYHPDASEIDIDNIKDLCSSPSDLKITLGDFYAKSPSWGCPHLNKNDERIEDLLCDLNLSTLNTGEYTYLQNQWHNFCTRHHSNESLEP</sequence>
<dbReference type="Pfam" id="PF14529">
    <property type="entry name" value="Exo_endo_phos_2"/>
    <property type="match status" value="1"/>
</dbReference>
<organism evidence="2 3">
    <name type="scientific">Trichonephila inaurata madagascariensis</name>
    <dbReference type="NCBI Taxonomy" id="2747483"/>
    <lineage>
        <taxon>Eukaryota</taxon>
        <taxon>Metazoa</taxon>
        <taxon>Ecdysozoa</taxon>
        <taxon>Arthropoda</taxon>
        <taxon>Chelicerata</taxon>
        <taxon>Arachnida</taxon>
        <taxon>Araneae</taxon>
        <taxon>Araneomorphae</taxon>
        <taxon>Entelegynae</taxon>
        <taxon>Araneoidea</taxon>
        <taxon>Nephilidae</taxon>
        <taxon>Trichonephila</taxon>
        <taxon>Trichonephila inaurata</taxon>
    </lineage>
</organism>
<reference evidence="2" key="1">
    <citation type="submission" date="2020-08" db="EMBL/GenBank/DDBJ databases">
        <title>Multicomponent nature underlies the extraordinary mechanical properties of spider dragline silk.</title>
        <authorList>
            <person name="Kono N."/>
            <person name="Nakamura H."/>
            <person name="Mori M."/>
            <person name="Yoshida Y."/>
            <person name="Ohtoshi R."/>
            <person name="Malay A.D."/>
            <person name="Moran D.A.P."/>
            <person name="Tomita M."/>
            <person name="Numata K."/>
            <person name="Arakawa K."/>
        </authorList>
    </citation>
    <scope>NUCLEOTIDE SEQUENCE</scope>
</reference>
<evidence type="ECO:0000259" key="1">
    <source>
        <dbReference type="Pfam" id="PF14529"/>
    </source>
</evidence>
<evidence type="ECO:0000313" key="3">
    <source>
        <dbReference type="Proteomes" id="UP000886998"/>
    </source>
</evidence>
<gene>
    <name evidence="2" type="ORF">TNIN_258091</name>
</gene>
<comment type="caution">
    <text evidence="2">The sequence shown here is derived from an EMBL/GenBank/DDBJ whole genome shotgun (WGS) entry which is preliminary data.</text>
</comment>
<proteinExistence type="predicted"/>